<proteinExistence type="predicted"/>
<dbReference type="EMBL" id="CM042885">
    <property type="protein sequence ID" value="KAI4364215.1"/>
    <property type="molecule type" value="Genomic_DNA"/>
</dbReference>
<organism evidence="1 2">
    <name type="scientific">Melastoma candidum</name>
    <dbReference type="NCBI Taxonomy" id="119954"/>
    <lineage>
        <taxon>Eukaryota</taxon>
        <taxon>Viridiplantae</taxon>
        <taxon>Streptophyta</taxon>
        <taxon>Embryophyta</taxon>
        <taxon>Tracheophyta</taxon>
        <taxon>Spermatophyta</taxon>
        <taxon>Magnoliopsida</taxon>
        <taxon>eudicotyledons</taxon>
        <taxon>Gunneridae</taxon>
        <taxon>Pentapetalae</taxon>
        <taxon>rosids</taxon>
        <taxon>malvids</taxon>
        <taxon>Myrtales</taxon>
        <taxon>Melastomataceae</taxon>
        <taxon>Melastomatoideae</taxon>
        <taxon>Melastomateae</taxon>
        <taxon>Melastoma</taxon>
    </lineage>
</organism>
<reference evidence="2" key="1">
    <citation type="journal article" date="2023" name="Front. Plant Sci.">
        <title>Chromosomal-level genome assembly of Melastoma candidum provides insights into trichome evolution.</title>
        <authorList>
            <person name="Zhong Y."/>
            <person name="Wu W."/>
            <person name="Sun C."/>
            <person name="Zou P."/>
            <person name="Liu Y."/>
            <person name="Dai S."/>
            <person name="Zhou R."/>
        </authorList>
    </citation>
    <scope>NUCLEOTIDE SEQUENCE [LARGE SCALE GENOMIC DNA]</scope>
</reference>
<protein>
    <submittedName>
        <fullName evidence="1">Uncharacterized protein</fullName>
    </submittedName>
</protein>
<keyword evidence="2" id="KW-1185">Reference proteome</keyword>
<evidence type="ECO:0000313" key="1">
    <source>
        <dbReference type="EMBL" id="KAI4364215.1"/>
    </source>
</evidence>
<comment type="caution">
    <text evidence="1">The sequence shown here is derived from an EMBL/GenBank/DDBJ whole genome shotgun (WGS) entry which is preliminary data.</text>
</comment>
<name>A0ACB9QCZ6_9MYRT</name>
<gene>
    <name evidence="1" type="ORF">MLD38_020337</name>
</gene>
<accession>A0ACB9QCZ6</accession>
<dbReference type="Proteomes" id="UP001057402">
    <property type="component" value="Chromosome 6"/>
</dbReference>
<sequence>MEVCKDGSSGTAPSEPGLAMAVPGGSSEGGSELSTPADAAIGGLTIEVTMAARDTRQEQSPPPWLRMNHPPARADRISKTGEYGCDLNNLPGSKEDEVSGRSTPFFAPITPDKTPPKSEKGEQKNYHKEGAKNASPEEGGQNPGQGSVKTPQRKARRKKHRPKVVKEGKQKRTQRMTAVSTEKPPVKRKYVRRKNIGKFASPADQMTGEPSYDQQNQAKNMVQMILPEQQSISSIEKRPNNMEHVQRRVSRKFTCLDDQTGESNDQHNPLNKTYRKAWNFDKNDQLQDDAAIYQSVEIQEDSVPAKETCRKALDFNKIEQLQDEAVVDQFVETQEDTILAKETCGKALNFNKNEQLQNKAALYQSVETQEDSVAAKETCRKTLNFYTNEQLGDEAAVYQSSEKQGDRVLAKETCRKALNFDENEQLGDKVAVNQSAEEHKDGVPAETSTPIPTEHSGEQLQTSTEGTCFENHNNSMQTQKSEVTATEGNIKPSIEGNHQQEKPDAYFQREFPRFTHVFVRRLKSNTALLNLNELSYSSGINPIESNNSSEAYQDVARTVYPEVQEETKIEAVLTRSTTEENKMPCNAVVEQSHCLKVTANGIVDSPQIMSNSSNNVGETRAEFQGRKKLFDCVRMSDDPAKQNLTGPEAPTTCMEALLTDIQGTLSRKKRTKKEFSKIYSIYSSDEIQDDPNLYGSTQSGESTGNRPSVAQPEGRKCILFIDTLVKKLEHLDINKESNGNFHGQLALICHDMANQERAIAIYNRGGPIIPAPPKKKRRPRPKVELDDETTRVWKLLLKNIDNEGIDGTDEDKERWWEEERRVFKGRADSFIARMHLVQGDRRFSPWKGSVVDSVVGVFLTQNVSDHLSSSAFISLASRFPAKFNQECYKEATGTTFYDHDALRQVATYPTSWTHYLFNQRLPDDQHPVIFNENKQNEETEFTNNNGHIGRENCSFSWSRGSQSLLTGLSESAVEMSDYLTSMTPADYLRKDPYYLTEECLQENGPHSSPSSNVTSQNSEDYMSTKNASKMGVSLYYNSEGEDFHKGSYFSYRQYLENATCLQLLPMPSSKTSHGSLISEVEDESPNQNQEFALRTPSDIFNDLGWPGQKNASTSSAVDHIAGIMESSCSGISGEDISLCQSSKNEKPPGIHGYLATNRTSITTTLPYEIIRQSIQYSYPNSGDQEYLSLENTEPKDFDEELDQHGYNRWLHAYAEPLLPGKPSNDSMTMITQGTGKDREESACWEKQGSTLPNSSLGKHKETPSEAKSRRTGRKFKDDFDWDSLRKRAEITTGKRIMTPNTMDSVNWEAVRAADVNAIADAIRDRGMNNVLAERIQDFLNRLVKEHGSIDLEWLRDIQPDEAKEYLLSIRGLGLKSVECVRLLTLHHLAFPVDTNVGRIAVRLGWVPLQPLPESLQLHLLELYPVLESIQKYLWPRLCKLDQRTLYELHYQMITFGKVFCTKSKPNCNACPMRGECRHFASAFASARLALPGPQEKSMVVMRETRMCTGKTSPELPLAITSGDEEKWATEIIKKVTHCQPIVEEPASPEPEEKQTALIDIEDLCCDTFDEIPTIKLDLKEFSENIQNYMHQHMNVPENEMSKALVALNPEAASIPVPKLKNMSRLRTEHLVYEIPEEHPLMNGLEKLEVDDPSKYLLAIWTPGETATSFQPPERRCNFQEQDNFCNETTCFSCNSVREAGTKTVRGTVLIPCRTAMRGSFPLNGTYFQVNEVFADHETSLNPIYVPRNLLWKLQRRTVYFGTSISTIFRGLSTEGIQHCFWKGYVCVRGFDRRLRAPRPLVARLHFPASRMPRTSVKNDKQNLNKS</sequence>
<evidence type="ECO:0000313" key="2">
    <source>
        <dbReference type="Proteomes" id="UP001057402"/>
    </source>
</evidence>